<dbReference type="GO" id="GO:0005524">
    <property type="term" value="F:ATP binding"/>
    <property type="evidence" value="ECO:0007669"/>
    <property type="project" value="UniProtKB-UniRule"/>
</dbReference>
<reference evidence="14" key="1">
    <citation type="submission" date="2022-11" db="EMBL/GenBank/DDBJ databases">
        <title>The characterization of three novel Bacteroidetes species and genomic analysis of their roles in tidal elemental geochemical cycles.</title>
        <authorList>
            <person name="Ma K.-J."/>
        </authorList>
    </citation>
    <scope>NUCLEOTIDE SEQUENCE</scope>
    <source>
        <strain evidence="14">M415</strain>
    </source>
</reference>
<feature type="domain" description="Glutamyl/glutaminyl-tRNA synthetase class Ib catalytic" evidence="11">
    <location>
        <begin position="27"/>
        <end position="325"/>
    </location>
</feature>
<dbReference type="Pfam" id="PF03950">
    <property type="entry name" value="tRNA-synt_1c_C"/>
    <property type="match status" value="1"/>
</dbReference>
<dbReference type="Proteomes" id="UP001207116">
    <property type="component" value="Unassembled WGS sequence"/>
</dbReference>
<dbReference type="PROSITE" id="PS00178">
    <property type="entry name" value="AA_TRNA_LIGASE_I"/>
    <property type="match status" value="1"/>
</dbReference>
<name>A0AAE3MJE0_9FLAO</name>
<evidence type="ECO:0000256" key="2">
    <source>
        <dbReference type="ARBA" id="ARBA00022490"/>
    </source>
</evidence>
<evidence type="ECO:0000256" key="1">
    <source>
        <dbReference type="ARBA" id="ARBA00005594"/>
    </source>
</evidence>
<dbReference type="SUPFAM" id="SSF50715">
    <property type="entry name" value="Ribosomal protein L25-like"/>
    <property type="match status" value="1"/>
</dbReference>
<dbReference type="FunFam" id="2.40.240.10:FF:000001">
    <property type="entry name" value="Glutamine--tRNA ligase"/>
    <property type="match status" value="1"/>
</dbReference>
<dbReference type="Gene3D" id="2.40.240.10">
    <property type="entry name" value="Ribosomal Protein L25, Chain P"/>
    <property type="match status" value="2"/>
</dbReference>
<evidence type="ECO:0000259" key="11">
    <source>
        <dbReference type="Pfam" id="PF00749"/>
    </source>
</evidence>
<feature type="compositionally biased region" description="Polar residues" evidence="10">
    <location>
        <begin position="134"/>
        <end position="144"/>
    </location>
</feature>
<dbReference type="InterPro" id="IPR020056">
    <property type="entry name" value="Rbsml_bL25/Gln-tRNA_synth_N"/>
</dbReference>
<evidence type="ECO:0000256" key="10">
    <source>
        <dbReference type="SAM" id="MobiDB-lite"/>
    </source>
</evidence>
<dbReference type="Pfam" id="PF00749">
    <property type="entry name" value="tRNA-synt_1c"/>
    <property type="match status" value="1"/>
</dbReference>
<dbReference type="GO" id="GO:0005829">
    <property type="term" value="C:cytosol"/>
    <property type="evidence" value="ECO:0007669"/>
    <property type="project" value="TreeGrafter"/>
</dbReference>
<comment type="catalytic activity">
    <reaction evidence="8">
        <text>tRNA(Gln) + L-glutamine + ATP = L-glutaminyl-tRNA(Gln) + AMP + diphosphate</text>
        <dbReference type="Rhea" id="RHEA:20121"/>
        <dbReference type="Rhea" id="RHEA-COMP:9662"/>
        <dbReference type="Rhea" id="RHEA-COMP:9681"/>
        <dbReference type="ChEBI" id="CHEBI:30616"/>
        <dbReference type="ChEBI" id="CHEBI:33019"/>
        <dbReference type="ChEBI" id="CHEBI:58359"/>
        <dbReference type="ChEBI" id="CHEBI:78442"/>
        <dbReference type="ChEBI" id="CHEBI:78521"/>
        <dbReference type="ChEBI" id="CHEBI:456215"/>
        <dbReference type="EC" id="6.1.1.18"/>
    </reaction>
</comment>
<dbReference type="GO" id="GO:0004819">
    <property type="term" value="F:glutamine-tRNA ligase activity"/>
    <property type="evidence" value="ECO:0007669"/>
    <property type="project" value="UniProtKB-UniRule"/>
</dbReference>
<dbReference type="InterPro" id="IPR049437">
    <property type="entry name" value="tRNA-synt_1c_C2"/>
</dbReference>
<dbReference type="InterPro" id="IPR020061">
    <property type="entry name" value="Glu_tRNA_lig_a-bdl"/>
</dbReference>
<keyword evidence="5 8" id="KW-0067">ATP-binding</keyword>
<sequence length="561" mass="65284">MSAPAKSLNFIEHIIEEDLKNGFPKEKLRFRFPPEPNGYLHIGHASSICLNFGLGLDYNAPVNLRYDDTNPTKEEQEYVDAIKRDVEWLGFQWDTECYASDYFQQLYDWAVDLIKAGKAYVDSQTSEEMARQKGTPTEAGTNSPYRDRSVEENLRLFEGMKNGDFEEGTHVLRAKIDMASPNMLMRDPIMYRVLHKAHHRTNTDWCIYPMYDWTHGESDYIEQITHSLCTLEFLPHRELYDWFLDQVVDPDKIRPKQREFARRNLSHTVVSKRKLLRLVEDGIVNGWDDPRMPTISGLRRRGYTPESIRNFSDTIGIAKRENVVDVSLLEFHIREHRNKIDDRVMAVLNPVKLVITNYPEGEEEWLQAENNPEDESAGSREVPFSREIYIEREDFREQANRKFFRLKLGGEVRLKNAYIIKAESCTKDENGNIIEIQCTYDPKSKSGSGTEESLRKVKGTLHWVSIPHAVPAEVRLYDRLFTDATPDAHKDRDFMEFLNPDSLKFVTGYVEPSLSSAQPGDRFQFQRLGYFNVDLDSEPGKLVFNRTVTLRDTWAKLEQKD</sequence>
<evidence type="ECO:0000256" key="9">
    <source>
        <dbReference type="RuleBase" id="RU363037"/>
    </source>
</evidence>
<dbReference type="InterPro" id="IPR001412">
    <property type="entry name" value="aa-tRNA-synth_I_CS"/>
</dbReference>
<keyword evidence="6 8" id="KW-0648">Protein biosynthesis</keyword>
<dbReference type="InterPro" id="IPR020058">
    <property type="entry name" value="Glu/Gln-tRNA-synth_Ib_cat-dom"/>
</dbReference>
<feature type="binding site" evidence="8">
    <location>
        <begin position="270"/>
        <end position="272"/>
    </location>
    <ligand>
        <name>ATP</name>
        <dbReference type="ChEBI" id="CHEBI:30616"/>
    </ligand>
</feature>
<evidence type="ECO:0000256" key="5">
    <source>
        <dbReference type="ARBA" id="ARBA00022840"/>
    </source>
</evidence>
<comment type="similarity">
    <text evidence="1 8 9">Belongs to the class-I aminoacyl-tRNA synthetase family.</text>
</comment>
<dbReference type="HAMAP" id="MF_00126">
    <property type="entry name" value="Gln_tRNA_synth"/>
    <property type="match status" value="1"/>
</dbReference>
<feature type="short sequence motif" description="'HIGH' region" evidence="8">
    <location>
        <begin position="34"/>
        <end position="44"/>
    </location>
</feature>
<dbReference type="Gene3D" id="3.90.800.10">
    <property type="entry name" value="Glutamyl-tRNA Synthetase, Domain 3"/>
    <property type="match status" value="1"/>
</dbReference>
<dbReference type="EMBL" id="JAPFQP010000001">
    <property type="protein sequence ID" value="MCX2718513.1"/>
    <property type="molecule type" value="Genomic_DNA"/>
</dbReference>
<dbReference type="InterPro" id="IPR022861">
    <property type="entry name" value="Gln_tRNA_ligase_bac"/>
</dbReference>
<dbReference type="RefSeq" id="WP_266010630.1">
    <property type="nucleotide sequence ID" value="NZ_JAPFQP010000001.1"/>
</dbReference>
<dbReference type="EC" id="6.1.1.18" evidence="8"/>
<comment type="subcellular location">
    <subcellularLocation>
        <location evidence="8">Cytoplasm</location>
    </subcellularLocation>
</comment>
<evidence type="ECO:0000256" key="3">
    <source>
        <dbReference type="ARBA" id="ARBA00022598"/>
    </source>
</evidence>
<dbReference type="Gene3D" id="3.40.50.620">
    <property type="entry name" value="HUPs"/>
    <property type="match status" value="1"/>
</dbReference>
<dbReference type="AlphaFoldDB" id="A0AAE3MJE0"/>
<dbReference type="FunFam" id="3.90.800.10:FF:000001">
    <property type="entry name" value="Glutamine--tRNA ligase"/>
    <property type="match status" value="1"/>
</dbReference>
<feature type="binding site" evidence="8">
    <location>
        <position position="67"/>
    </location>
    <ligand>
        <name>L-glutamine</name>
        <dbReference type="ChEBI" id="CHEBI:58359"/>
    </ligand>
</feature>
<evidence type="ECO:0000313" key="15">
    <source>
        <dbReference type="Proteomes" id="UP001207116"/>
    </source>
</evidence>
<evidence type="ECO:0000256" key="6">
    <source>
        <dbReference type="ARBA" id="ARBA00022917"/>
    </source>
</evidence>
<dbReference type="InterPro" id="IPR011035">
    <property type="entry name" value="Ribosomal_bL25/Gln-tRNA_synth"/>
</dbReference>
<feature type="region of interest" description="Disordered" evidence="10">
    <location>
        <begin position="124"/>
        <end position="145"/>
    </location>
</feature>
<keyword evidence="3 8" id="KW-0436">Ligase</keyword>
<feature type="binding site" evidence="8">
    <location>
        <begin position="35"/>
        <end position="37"/>
    </location>
    <ligand>
        <name>ATP</name>
        <dbReference type="ChEBI" id="CHEBI:30616"/>
    </ligand>
</feature>
<dbReference type="InterPro" id="IPR004514">
    <property type="entry name" value="Gln-tRNA-synth"/>
</dbReference>
<comment type="caution">
    <text evidence="14">The sequence shown here is derived from an EMBL/GenBank/DDBJ whole genome shotgun (WGS) entry which is preliminary data.</text>
</comment>
<accession>A0AAE3MJE0</accession>
<protein>
    <recommendedName>
        <fullName evidence="8">Glutamine--tRNA ligase</fullName>
        <ecNumber evidence="8">6.1.1.18</ecNumber>
    </recommendedName>
    <alternativeName>
        <fullName evidence="8">Glutaminyl-tRNA synthetase</fullName>
        <shortName evidence="8">GlnRS</shortName>
    </alternativeName>
</protein>
<feature type="domain" description="Glutamyl/glutaminyl-tRNA synthetase class Ib anti-codon binding" evidence="12">
    <location>
        <begin position="342"/>
        <end position="441"/>
    </location>
</feature>
<dbReference type="InterPro" id="IPR014729">
    <property type="entry name" value="Rossmann-like_a/b/a_fold"/>
</dbReference>
<dbReference type="SUPFAM" id="SSF52374">
    <property type="entry name" value="Nucleotidylyl transferase"/>
    <property type="match status" value="1"/>
</dbReference>
<dbReference type="Gene3D" id="1.10.1160.10">
    <property type="entry name" value="Glutamyl-trna Synthetase, Domain 2"/>
    <property type="match status" value="1"/>
</dbReference>
<evidence type="ECO:0000256" key="4">
    <source>
        <dbReference type="ARBA" id="ARBA00022741"/>
    </source>
</evidence>
<dbReference type="InterPro" id="IPR050132">
    <property type="entry name" value="Gln/Glu-tRNA_Ligase"/>
</dbReference>
<dbReference type="PANTHER" id="PTHR43097">
    <property type="entry name" value="GLUTAMINE-TRNA LIGASE"/>
    <property type="match status" value="1"/>
</dbReference>
<dbReference type="GO" id="GO:0006425">
    <property type="term" value="P:glutaminyl-tRNA aminoacylation"/>
    <property type="evidence" value="ECO:0007669"/>
    <property type="project" value="UniProtKB-UniRule"/>
</dbReference>
<keyword evidence="2 8" id="KW-0963">Cytoplasm</keyword>
<keyword evidence="7 8" id="KW-0030">Aminoacyl-tRNA synthetase</keyword>
<proteinExistence type="inferred from homology"/>
<evidence type="ECO:0000256" key="8">
    <source>
        <dbReference type="HAMAP-Rule" id="MF_00126"/>
    </source>
</evidence>
<feature type="binding site" evidence="8">
    <location>
        <position position="211"/>
    </location>
    <ligand>
        <name>L-glutamine</name>
        <dbReference type="ChEBI" id="CHEBI:58359"/>
    </ligand>
</feature>
<comment type="subunit">
    <text evidence="8">Monomer.</text>
</comment>
<dbReference type="InterPro" id="IPR020059">
    <property type="entry name" value="Glu/Gln-tRNA-synth_Ib_codon-bd"/>
</dbReference>
<dbReference type="NCBIfam" id="NF011291">
    <property type="entry name" value="PRK14703.1"/>
    <property type="match status" value="1"/>
</dbReference>
<evidence type="ECO:0000259" key="12">
    <source>
        <dbReference type="Pfam" id="PF03950"/>
    </source>
</evidence>
<keyword evidence="4 8" id="KW-0547">Nucleotide-binding</keyword>
<dbReference type="PANTHER" id="PTHR43097:SF5">
    <property type="entry name" value="GLUTAMATE--TRNA LIGASE"/>
    <property type="match status" value="1"/>
</dbReference>
<comment type="caution">
    <text evidence="8">Lacks conserved residue(s) required for the propagation of feature annotation.</text>
</comment>
<feature type="binding site" evidence="8">
    <location>
        <position position="230"/>
    </location>
    <ligand>
        <name>ATP</name>
        <dbReference type="ChEBI" id="CHEBI:30616"/>
    </ligand>
</feature>
<dbReference type="FunFam" id="1.10.1160.10:FF:000001">
    <property type="entry name" value="Glutamine--tRNA ligase"/>
    <property type="match status" value="1"/>
</dbReference>
<dbReference type="FunFam" id="3.40.50.620:FF:000037">
    <property type="entry name" value="Glutamine--tRNA ligase cytoplasmic"/>
    <property type="match status" value="1"/>
</dbReference>
<dbReference type="Pfam" id="PF20974">
    <property type="entry name" value="tRNA-synt_1c_C2"/>
    <property type="match status" value="1"/>
</dbReference>
<organism evidence="14 15">
    <name type="scientific">Lentiprolixibacter aurantiacus</name>
    <dbReference type="NCBI Taxonomy" id="2993939"/>
    <lineage>
        <taxon>Bacteria</taxon>
        <taxon>Pseudomonadati</taxon>
        <taxon>Bacteroidota</taxon>
        <taxon>Flavobacteriia</taxon>
        <taxon>Flavobacteriales</taxon>
        <taxon>Flavobacteriaceae</taxon>
        <taxon>Lentiprolixibacter</taxon>
    </lineage>
</organism>
<dbReference type="GO" id="GO:0006424">
    <property type="term" value="P:glutamyl-tRNA aminoacylation"/>
    <property type="evidence" value="ECO:0007669"/>
    <property type="project" value="UniProtKB-UniRule"/>
</dbReference>
<keyword evidence="15" id="KW-1185">Reference proteome</keyword>
<gene>
    <name evidence="8" type="primary">glnS</name>
    <name evidence="14" type="ORF">OO016_02765</name>
</gene>
<evidence type="ECO:0000256" key="7">
    <source>
        <dbReference type="ARBA" id="ARBA00023146"/>
    </source>
</evidence>
<evidence type="ECO:0000313" key="14">
    <source>
        <dbReference type="EMBL" id="MCX2718513.1"/>
    </source>
</evidence>
<evidence type="ECO:0000259" key="13">
    <source>
        <dbReference type="Pfam" id="PF20974"/>
    </source>
</evidence>
<feature type="domain" description="tRNA synthetases class I (E and Q) anti-codon binding" evidence="13">
    <location>
        <begin position="460"/>
        <end position="534"/>
    </location>
</feature>
<dbReference type="NCBIfam" id="TIGR00440">
    <property type="entry name" value="glnS"/>
    <property type="match status" value="1"/>
</dbReference>